<dbReference type="EMBL" id="JACHXF010000007">
    <property type="protein sequence ID" value="MBB3096065.1"/>
    <property type="molecule type" value="Genomic_DNA"/>
</dbReference>
<feature type="compositionally biased region" description="Basic and acidic residues" evidence="1">
    <location>
        <begin position="1"/>
        <end position="18"/>
    </location>
</feature>
<keyword evidence="3" id="KW-1185">Reference proteome</keyword>
<organism evidence="2 3">
    <name type="scientific">Actinoplanes campanulatus</name>
    <dbReference type="NCBI Taxonomy" id="113559"/>
    <lineage>
        <taxon>Bacteria</taxon>
        <taxon>Bacillati</taxon>
        <taxon>Actinomycetota</taxon>
        <taxon>Actinomycetes</taxon>
        <taxon>Micromonosporales</taxon>
        <taxon>Micromonosporaceae</taxon>
        <taxon>Actinoplanes</taxon>
    </lineage>
</organism>
<evidence type="ECO:0000313" key="3">
    <source>
        <dbReference type="Proteomes" id="UP000590749"/>
    </source>
</evidence>
<name>A0A7W5AHB7_9ACTN</name>
<evidence type="ECO:0000313" key="2">
    <source>
        <dbReference type="EMBL" id="MBB3096065.1"/>
    </source>
</evidence>
<sequence>MAPRSDGGERAGPLDELSRTPPPTLQEGIDEMAVKIVRHLLWRRRVAAAHAWRDAERAEYERAVGRIIEQLPTGSGTSATAVMRWWEVPGTDQSTVPDVTVEPEREPSIMRELLTGMLPAEEVDRLEITPGQWYLPGIPP</sequence>
<dbReference type="AlphaFoldDB" id="A0A7W5AHB7"/>
<gene>
    <name evidence="2" type="ORF">FHR83_003735</name>
</gene>
<protein>
    <submittedName>
        <fullName evidence="2">Uncharacterized protein</fullName>
    </submittedName>
</protein>
<comment type="caution">
    <text evidence="2">The sequence shown here is derived from an EMBL/GenBank/DDBJ whole genome shotgun (WGS) entry which is preliminary data.</text>
</comment>
<accession>A0A7W5AHB7</accession>
<proteinExistence type="predicted"/>
<dbReference type="RefSeq" id="WP_183221280.1">
    <property type="nucleotide sequence ID" value="NZ_BMPW01000005.1"/>
</dbReference>
<feature type="region of interest" description="Disordered" evidence="1">
    <location>
        <begin position="1"/>
        <end position="25"/>
    </location>
</feature>
<dbReference type="Proteomes" id="UP000590749">
    <property type="component" value="Unassembled WGS sequence"/>
</dbReference>
<evidence type="ECO:0000256" key="1">
    <source>
        <dbReference type="SAM" id="MobiDB-lite"/>
    </source>
</evidence>
<reference evidence="2 3" key="1">
    <citation type="submission" date="2020-08" db="EMBL/GenBank/DDBJ databases">
        <title>Genomic Encyclopedia of Type Strains, Phase III (KMG-III): the genomes of soil and plant-associated and newly described type strains.</title>
        <authorList>
            <person name="Whitman W."/>
        </authorList>
    </citation>
    <scope>NUCLEOTIDE SEQUENCE [LARGE SCALE GENOMIC DNA]</scope>
    <source>
        <strain evidence="2 3">CECT 3287</strain>
    </source>
</reference>